<dbReference type="PROSITE" id="PS52016">
    <property type="entry name" value="TONB_DEPENDENT_REC_3"/>
    <property type="match status" value="1"/>
</dbReference>
<keyword evidence="7 8" id="KW-0998">Cell outer membrane</keyword>
<dbReference type="Gene3D" id="2.170.130.10">
    <property type="entry name" value="TonB-dependent receptor, plug domain"/>
    <property type="match status" value="1"/>
</dbReference>
<evidence type="ECO:0000256" key="8">
    <source>
        <dbReference type="PROSITE-ProRule" id="PRU01360"/>
    </source>
</evidence>
<evidence type="ECO:0000256" key="5">
    <source>
        <dbReference type="ARBA" id="ARBA00023077"/>
    </source>
</evidence>
<evidence type="ECO:0000256" key="2">
    <source>
        <dbReference type="ARBA" id="ARBA00022448"/>
    </source>
</evidence>
<dbReference type="Proteomes" id="UP000191820">
    <property type="component" value="Chromosome"/>
</dbReference>
<dbReference type="InterPro" id="IPR000531">
    <property type="entry name" value="Beta-barrel_TonB"/>
</dbReference>
<dbReference type="SUPFAM" id="SSF56935">
    <property type="entry name" value="Porins"/>
    <property type="match status" value="1"/>
</dbReference>
<keyword evidence="3 8" id="KW-1134">Transmembrane beta strand</keyword>
<dbReference type="PANTHER" id="PTHR30069:SF57">
    <property type="entry name" value="TONB-DEPENDENT RECEPTOR"/>
    <property type="match status" value="1"/>
</dbReference>
<dbReference type="Pfam" id="PF07715">
    <property type="entry name" value="Plug"/>
    <property type="match status" value="1"/>
</dbReference>
<evidence type="ECO:0000313" key="13">
    <source>
        <dbReference type="Proteomes" id="UP000191820"/>
    </source>
</evidence>
<comment type="similarity">
    <text evidence="8 9">Belongs to the TonB-dependent receptor family.</text>
</comment>
<accession>A0ABM6JH92</accession>
<evidence type="ECO:0000259" key="10">
    <source>
        <dbReference type="Pfam" id="PF00593"/>
    </source>
</evidence>
<keyword evidence="4 8" id="KW-0812">Transmembrane</keyword>
<organism evidence="12 13">
    <name type="scientific">Shewanella japonica</name>
    <dbReference type="NCBI Taxonomy" id="93973"/>
    <lineage>
        <taxon>Bacteria</taxon>
        <taxon>Pseudomonadati</taxon>
        <taxon>Pseudomonadota</taxon>
        <taxon>Gammaproteobacteria</taxon>
        <taxon>Alteromonadales</taxon>
        <taxon>Shewanellaceae</taxon>
        <taxon>Shewanella</taxon>
    </lineage>
</organism>
<evidence type="ECO:0000256" key="9">
    <source>
        <dbReference type="RuleBase" id="RU003357"/>
    </source>
</evidence>
<dbReference type="InterPro" id="IPR039426">
    <property type="entry name" value="TonB-dep_rcpt-like"/>
</dbReference>
<protein>
    <submittedName>
        <fullName evidence="12">TonB-dependent receptor</fullName>
    </submittedName>
</protein>
<feature type="domain" description="TonB-dependent receptor plug" evidence="11">
    <location>
        <begin position="94"/>
        <end position="200"/>
    </location>
</feature>
<proteinExistence type="inferred from homology"/>
<reference evidence="12 13" key="1">
    <citation type="submission" date="2017-03" db="EMBL/GenBank/DDBJ databases">
        <title>Genome sequencing of Shewanella japonica KCTC 22435.</title>
        <authorList>
            <person name="Kim K.M."/>
        </authorList>
    </citation>
    <scope>NUCLEOTIDE SEQUENCE [LARGE SCALE GENOMIC DNA]</scope>
    <source>
        <strain evidence="12 13">KCTC 22435</strain>
    </source>
</reference>
<evidence type="ECO:0000313" key="12">
    <source>
        <dbReference type="EMBL" id="ARD20871.1"/>
    </source>
</evidence>
<keyword evidence="2 8" id="KW-0813">Transport</keyword>
<dbReference type="Pfam" id="PF00593">
    <property type="entry name" value="TonB_dep_Rec_b-barrel"/>
    <property type="match status" value="1"/>
</dbReference>
<keyword evidence="6 8" id="KW-0472">Membrane</keyword>
<comment type="subcellular location">
    <subcellularLocation>
        <location evidence="1 8">Cell outer membrane</location>
        <topology evidence="1 8">Multi-pass membrane protein</topology>
    </subcellularLocation>
</comment>
<evidence type="ECO:0000259" key="11">
    <source>
        <dbReference type="Pfam" id="PF07715"/>
    </source>
</evidence>
<evidence type="ECO:0000256" key="3">
    <source>
        <dbReference type="ARBA" id="ARBA00022452"/>
    </source>
</evidence>
<evidence type="ECO:0000256" key="7">
    <source>
        <dbReference type="ARBA" id="ARBA00023237"/>
    </source>
</evidence>
<feature type="domain" description="TonB-dependent receptor-like beta-barrel" evidence="10">
    <location>
        <begin position="342"/>
        <end position="709"/>
    </location>
</feature>
<evidence type="ECO:0000256" key="6">
    <source>
        <dbReference type="ARBA" id="ARBA00023136"/>
    </source>
</evidence>
<dbReference type="InterPro" id="IPR036942">
    <property type="entry name" value="Beta-barrel_TonB_sf"/>
</dbReference>
<keyword evidence="12" id="KW-0675">Receptor</keyword>
<evidence type="ECO:0000256" key="4">
    <source>
        <dbReference type="ARBA" id="ARBA00022692"/>
    </source>
</evidence>
<sequence>MHQPTIRANANHYHLYQLYLRHKIATSLTSAARKQHLHTLTITKVDNMKHSILAAAILSALTFSAQAETTATDDEIEKIEVRGVRQKLQQDGRLKDVIQKTEVLDELMIQNKNALSLTDAINNEPGVNVSNECSMCGVKRIMLNGMKGEHTTILVDGLPTHTMISGYYAVDAISTTGVDRIEIARGAGASLIAPEAIGGTVNVVTKQAYENEVSVDIAKGSHDFTAMKGMATGISDDGKTGITLIGQYDKQDQEDHDDNGVSEAPFQENYTVSSLVSHDLNDTNNIHLRVAKVRSEIFGGPVIGDNVGSIQEAISSYDGVESDSLFVGDDVRNEYIGKAWETTEWIETNRDEAYIKWLSELTDYTTSEFAVSYARHEQDSFYEGIDYRAKDTMYYARAKFDTELTDNHFLTYGADIRTEEMRSHTDALQDVEAYVSDSFDYDVKGVFIQDTWTPTDDIEIAMALRVDKVTADFVDDKKPGTEIDETFIAPRVDMRYFHSDTWTSRLSAGRGYRAPLSFFETDHGILDSEKGYLIDVDSLEESLSANYALSYDAGTLTGTFSVAHSNVQNLASLQETDDGVPILTQLDEDASVTTVDIVAGYSLTDELTINASAEYFDYNDVFRSSYSIAPVETRAGIELEWKTDDFTVFWNTTWFGERDLTDYGYEGYDIKGDPSSLKSQDAPAFTVSDVKVQYSLTDQIKVYGGLSNIFNYTQIEEGESPLFYDADGGYDVAYIYGPLHGREFYVGIEGKL</sequence>
<dbReference type="InterPro" id="IPR012910">
    <property type="entry name" value="Plug_dom"/>
</dbReference>
<dbReference type="PANTHER" id="PTHR30069">
    <property type="entry name" value="TONB-DEPENDENT OUTER MEMBRANE RECEPTOR"/>
    <property type="match status" value="1"/>
</dbReference>
<evidence type="ECO:0000256" key="1">
    <source>
        <dbReference type="ARBA" id="ARBA00004571"/>
    </source>
</evidence>
<gene>
    <name evidence="12" type="ORF">SJ2017_0533</name>
</gene>
<dbReference type="EMBL" id="CP020472">
    <property type="protein sequence ID" value="ARD20871.1"/>
    <property type="molecule type" value="Genomic_DNA"/>
</dbReference>
<keyword evidence="13" id="KW-1185">Reference proteome</keyword>
<dbReference type="Gene3D" id="2.40.170.20">
    <property type="entry name" value="TonB-dependent receptor, beta-barrel domain"/>
    <property type="match status" value="1"/>
</dbReference>
<keyword evidence="5 9" id="KW-0798">TonB box</keyword>
<dbReference type="InterPro" id="IPR037066">
    <property type="entry name" value="Plug_dom_sf"/>
</dbReference>
<name>A0ABM6JH92_9GAMM</name>